<evidence type="ECO:0000256" key="3">
    <source>
        <dbReference type="ARBA" id="ARBA00022692"/>
    </source>
</evidence>
<dbReference type="PANTHER" id="PTHR21716:SF4">
    <property type="entry name" value="TRANSMEMBRANE PROTEIN 245"/>
    <property type="match status" value="1"/>
</dbReference>
<evidence type="ECO:0000256" key="2">
    <source>
        <dbReference type="ARBA" id="ARBA00009773"/>
    </source>
</evidence>
<dbReference type="Proteomes" id="UP000230729">
    <property type="component" value="Unassembled WGS sequence"/>
</dbReference>
<keyword evidence="3 6" id="KW-0812">Transmembrane</keyword>
<comment type="caution">
    <text evidence="7">The sequence shown here is derived from an EMBL/GenBank/DDBJ whole genome shotgun (WGS) entry which is preliminary data.</text>
</comment>
<proteinExistence type="inferred from homology"/>
<dbReference type="GO" id="GO:0016020">
    <property type="term" value="C:membrane"/>
    <property type="evidence" value="ECO:0007669"/>
    <property type="project" value="UniProtKB-SubCell"/>
</dbReference>
<dbReference type="EMBL" id="PCSD01000089">
    <property type="protein sequence ID" value="PIP33572.1"/>
    <property type="molecule type" value="Genomic_DNA"/>
</dbReference>
<evidence type="ECO:0000256" key="6">
    <source>
        <dbReference type="SAM" id="Phobius"/>
    </source>
</evidence>
<accession>A0A2G9ZK99</accession>
<feature type="transmembrane region" description="Helical" evidence="6">
    <location>
        <begin position="152"/>
        <end position="171"/>
    </location>
</feature>
<keyword evidence="5 6" id="KW-0472">Membrane</keyword>
<feature type="transmembrane region" description="Helical" evidence="6">
    <location>
        <begin position="243"/>
        <end position="262"/>
    </location>
</feature>
<comment type="subcellular location">
    <subcellularLocation>
        <location evidence="1">Membrane</location>
        <topology evidence="1">Multi-pass membrane protein</topology>
    </subcellularLocation>
</comment>
<comment type="similarity">
    <text evidence="2">Belongs to the autoinducer-2 exporter (AI-2E) (TC 2.A.86) family.</text>
</comment>
<feature type="transmembrane region" description="Helical" evidence="6">
    <location>
        <begin position="9"/>
        <end position="27"/>
    </location>
</feature>
<dbReference type="PANTHER" id="PTHR21716">
    <property type="entry name" value="TRANSMEMBRANE PROTEIN"/>
    <property type="match status" value="1"/>
</dbReference>
<evidence type="ECO:0000256" key="5">
    <source>
        <dbReference type="ARBA" id="ARBA00023136"/>
    </source>
</evidence>
<dbReference type="InterPro" id="IPR002549">
    <property type="entry name" value="AI-2E-like"/>
</dbReference>
<feature type="transmembrane region" description="Helical" evidence="6">
    <location>
        <begin position="206"/>
        <end position="237"/>
    </location>
</feature>
<evidence type="ECO:0000313" key="7">
    <source>
        <dbReference type="EMBL" id="PIP33572.1"/>
    </source>
</evidence>
<name>A0A2G9ZK99_9BACT</name>
<keyword evidence="4 6" id="KW-1133">Transmembrane helix</keyword>
<dbReference type="PROSITE" id="PS51257">
    <property type="entry name" value="PROKAR_LIPOPROTEIN"/>
    <property type="match status" value="1"/>
</dbReference>
<feature type="transmembrane region" description="Helical" evidence="6">
    <location>
        <begin position="303"/>
        <end position="336"/>
    </location>
</feature>
<dbReference type="AlphaFoldDB" id="A0A2G9ZK99"/>
<dbReference type="Pfam" id="PF01594">
    <property type="entry name" value="AI-2E_transport"/>
    <property type="match status" value="1"/>
</dbReference>
<evidence type="ECO:0008006" key="9">
    <source>
        <dbReference type="Google" id="ProtNLM"/>
    </source>
</evidence>
<sequence>MERPLISKVFLLMLIAAVAYGCFLVFRPFLSELLVAVILVSIFYRPYEWLARKLGGRQKLAAAVMCIVIVLLVLVPMVNLIIYGAQRSVIAYDNIVEYLSSDQAKEVARSPFVQNLRERIFQDKDIQEVVIEVAKKIQNWFLSGATSAIKSTTSFIIATILIIFSMFFFFIDGRSMLEKITRLTPLPNKYDQEIFKKFRDVSYSTILSTFVTAIAQALIGALGLAIVGLPVFFLALLMGFFSLLPYVGAGFVWLPAAVYLLFTGQIWQGIFLIVWGGLVVSTVDNLVRAYIIKGKAEVHPLFIIFSILGGIALFGFWGVVFGPLIISLAVTVMHIYELEYDKVLEK</sequence>
<feature type="transmembrane region" description="Helical" evidence="6">
    <location>
        <begin position="269"/>
        <end position="291"/>
    </location>
</feature>
<reference evidence="7 8" key="1">
    <citation type="submission" date="2017-09" db="EMBL/GenBank/DDBJ databases">
        <title>Depth-based differentiation of microbial function through sediment-hosted aquifers and enrichment of novel symbionts in the deep terrestrial subsurface.</title>
        <authorList>
            <person name="Probst A.J."/>
            <person name="Ladd B."/>
            <person name="Jarett J.K."/>
            <person name="Geller-Mcgrath D.E."/>
            <person name="Sieber C.M."/>
            <person name="Emerson J.B."/>
            <person name="Anantharaman K."/>
            <person name="Thomas B.C."/>
            <person name="Malmstrom R."/>
            <person name="Stieglmeier M."/>
            <person name="Klingl A."/>
            <person name="Woyke T."/>
            <person name="Ryan C.M."/>
            <person name="Banfield J.F."/>
        </authorList>
    </citation>
    <scope>NUCLEOTIDE SEQUENCE [LARGE SCALE GENOMIC DNA]</scope>
    <source>
        <strain evidence="7">CG23_combo_of_CG06-09_8_20_14_all_49_15</strain>
    </source>
</reference>
<protein>
    <recommendedName>
        <fullName evidence="9">AI-2E family transporter</fullName>
    </recommendedName>
</protein>
<evidence type="ECO:0000313" key="8">
    <source>
        <dbReference type="Proteomes" id="UP000230729"/>
    </source>
</evidence>
<organism evidence="7 8">
    <name type="scientific">Candidatus Falkowbacteria bacterium CG23_combo_of_CG06-09_8_20_14_all_49_15</name>
    <dbReference type="NCBI Taxonomy" id="1974572"/>
    <lineage>
        <taxon>Bacteria</taxon>
        <taxon>Candidatus Falkowiibacteriota</taxon>
    </lineage>
</organism>
<feature type="transmembrane region" description="Helical" evidence="6">
    <location>
        <begin position="62"/>
        <end position="83"/>
    </location>
</feature>
<evidence type="ECO:0000256" key="4">
    <source>
        <dbReference type="ARBA" id="ARBA00022989"/>
    </source>
</evidence>
<gene>
    <name evidence="7" type="ORF">COX22_03635</name>
</gene>
<evidence type="ECO:0000256" key="1">
    <source>
        <dbReference type="ARBA" id="ARBA00004141"/>
    </source>
</evidence>